<feature type="transmembrane region" description="Helical" evidence="1">
    <location>
        <begin position="57"/>
        <end position="84"/>
    </location>
</feature>
<name>A0A512DV42_9PROT</name>
<keyword evidence="1" id="KW-0472">Membrane</keyword>
<keyword evidence="1" id="KW-1133">Transmembrane helix</keyword>
<accession>A0A512DV42</accession>
<evidence type="ECO:0000256" key="1">
    <source>
        <dbReference type="SAM" id="Phobius"/>
    </source>
</evidence>
<sequence length="170" mass="18677">MSTVTIPLAYLGTAIAVLAVACRLRLPGTSVHKFVLIGGIAGCVMLAQLYLEGGLGSGLIATALCYAFLCELYIFFFTMVGSSISASMLLRLRHGALPEQTVAERYHPKMMVEERIGNLIQVGLMQRTPAGILILTPQGDKLNSTFRRLQLFFRHTDPETFRTPARGNFR</sequence>
<reference evidence="2 3" key="1">
    <citation type="submission" date="2019-07" db="EMBL/GenBank/DDBJ databases">
        <title>Whole genome shotgun sequence of Skermanella aerolata NBRC 106429.</title>
        <authorList>
            <person name="Hosoyama A."/>
            <person name="Uohara A."/>
            <person name="Ohji S."/>
            <person name="Ichikawa N."/>
        </authorList>
    </citation>
    <scope>NUCLEOTIDE SEQUENCE [LARGE SCALE GENOMIC DNA]</scope>
    <source>
        <strain evidence="2 3">NBRC 106429</strain>
    </source>
</reference>
<evidence type="ECO:0000313" key="3">
    <source>
        <dbReference type="Proteomes" id="UP000321523"/>
    </source>
</evidence>
<dbReference type="EMBL" id="BJYZ01000021">
    <property type="protein sequence ID" value="GEO40316.1"/>
    <property type="molecule type" value="Genomic_DNA"/>
</dbReference>
<keyword evidence="3" id="KW-1185">Reference proteome</keyword>
<keyword evidence="1" id="KW-0812">Transmembrane</keyword>
<proteinExistence type="predicted"/>
<dbReference type="Proteomes" id="UP000321523">
    <property type="component" value="Unassembled WGS sequence"/>
</dbReference>
<feature type="transmembrane region" description="Helical" evidence="1">
    <location>
        <begin position="6"/>
        <end position="22"/>
    </location>
</feature>
<protein>
    <submittedName>
        <fullName evidence="2">Uncharacterized protein</fullName>
    </submittedName>
</protein>
<feature type="transmembrane region" description="Helical" evidence="1">
    <location>
        <begin position="34"/>
        <end position="51"/>
    </location>
</feature>
<organism evidence="2 3">
    <name type="scientific">Skermanella aerolata</name>
    <dbReference type="NCBI Taxonomy" id="393310"/>
    <lineage>
        <taxon>Bacteria</taxon>
        <taxon>Pseudomonadati</taxon>
        <taxon>Pseudomonadota</taxon>
        <taxon>Alphaproteobacteria</taxon>
        <taxon>Rhodospirillales</taxon>
        <taxon>Azospirillaceae</taxon>
        <taxon>Skermanella</taxon>
    </lineage>
</organism>
<gene>
    <name evidence="2" type="ORF">SAE02_44640</name>
</gene>
<comment type="caution">
    <text evidence="2">The sequence shown here is derived from an EMBL/GenBank/DDBJ whole genome shotgun (WGS) entry which is preliminary data.</text>
</comment>
<dbReference type="AlphaFoldDB" id="A0A512DV42"/>
<evidence type="ECO:0000313" key="2">
    <source>
        <dbReference type="EMBL" id="GEO40316.1"/>
    </source>
</evidence>